<organism evidence="1 2">
    <name type="scientific">Didymella rabiei</name>
    <name type="common">Chickpea ascochyta blight fungus</name>
    <name type="synonym">Mycosphaerella rabiei</name>
    <dbReference type="NCBI Taxonomy" id="5454"/>
    <lineage>
        <taxon>Eukaryota</taxon>
        <taxon>Fungi</taxon>
        <taxon>Dikarya</taxon>
        <taxon>Ascomycota</taxon>
        <taxon>Pezizomycotina</taxon>
        <taxon>Dothideomycetes</taxon>
        <taxon>Pleosporomycetidae</taxon>
        <taxon>Pleosporales</taxon>
        <taxon>Pleosporineae</taxon>
        <taxon>Didymellaceae</taxon>
        <taxon>Ascochyta</taxon>
    </lineage>
</organism>
<comment type="caution">
    <text evidence="1">The sequence shown here is derived from an EMBL/GenBank/DDBJ whole genome shotgun (WGS) entry which is preliminary data.</text>
</comment>
<gene>
    <name evidence="1" type="ORF">ST47_g3994</name>
</gene>
<dbReference type="EMBL" id="JYNV01000150">
    <property type="protein sequence ID" value="KZM24866.1"/>
    <property type="molecule type" value="Genomic_DNA"/>
</dbReference>
<protein>
    <submittedName>
        <fullName evidence="1">Uncharacterized protein</fullName>
    </submittedName>
</protein>
<reference evidence="1 2" key="1">
    <citation type="journal article" date="2016" name="Sci. Rep.">
        <title>Draft genome sequencing and secretome analysis of fungal phytopathogen Ascochyta rabiei provides insight into the necrotrophic effector repertoire.</title>
        <authorList>
            <person name="Verma S."/>
            <person name="Gazara R.K."/>
            <person name="Nizam S."/>
            <person name="Parween S."/>
            <person name="Chattopadhyay D."/>
            <person name="Verma P.K."/>
        </authorList>
    </citation>
    <scope>NUCLEOTIDE SEQUENCE [LARGE SCALE GENOMIC DNA]</scope>
    <source>
        <strain evidence="1 2">ArDII</strain>
    </source>
</reference>
<sequence length="402" mass="43426">MPATIITFAMAQAACTAVSGGINSYLKAPARASFAEPSGQETLWDEDNWARIMDLKDVLCLVRPFIIASQNLDLDTIERATTSSIKGSGRRLGTPGPPAYSSSDMPADPEAWLSQQAYCIGQATMHFVEMLNVTAAGPSGSSPRAWNLNVTAAEEVGLEVLSLYCETTQTMSDAPSGTFLAVARSEMRFHDAQLLKVAQSHFKAVEFGHTYLLRLPSERRCLAISENLVAQSKVVKRTMKGAGIVASAIAGPIGMAFVGGSIAARHYWKNSKAASAARKPVARAGEPGTRLSFVPASRFEKENCNNELRYGMLINIVEQGGDSSNGLRVSADGVQLAEIRIVHCEERHRNQSQGRAICIRDRVLLKEEGTGRLLGRKKVAEETWEVGFGISDDNAWVVSPPV</sequence>
<keyword evidence="2" id="KW-1185">Reference proteome</keyword>
<name>A0A163GI58_DIDRA</name>
<evidence type="ECO:0000313" key="1">
    <source>
        <dbReference type="EMBL" id="KZM24866.1"/>
    </source>
</evidence>
<proteinExistence type="predicted"/>
<accession>A0A163GI58</accession>
<dbReference type="OrthoDB" id="3751595at2759"/>
<dbReference type="Proteomes" id="UP000076837">
    <property type="component" value="Unassembled WGS sequence"/>
</dbReference>
<dbReference type="AlphaFoldDB" id="A0A163GI58"/>
<evidence type="ECO:0000313" key="2">
    <source>
        <dbReference type="Proteomes" id="UP000076837"/>
    </source>
</evidence>